<dbReference type="InterPro" id="IPR029033">
    <property type="entry name" value="His_PPase_superfam"/>
</dbReference>
<dbReference type="RefSeq" id="XP_018014979.1">
    <property type="nucleotide sequence ID" value="XM_018159490.2"/>
</dbReference>
<dbReference type="Gene3D" id="3.40.50.1240">
    <property type="entry name" value="Phosphoglycerate mutase-like"/>
    <property type="match status" value="1"/>
</dbReference>
<evidence type="ECO:0000256" key="2">
    <source>
        <dbReference type="PIRSR" id="PIRSR613078-1"/>
    </source>
</evidence>
<protein>
    <submittedName>
        <fullName evidence="5">Fructose-2,6-bisphosphatase TIGAR B</fullName>
    </submittedName>
</protein>
<evidence type="ECO:0000256" key="1">
    <source>
        <dbReference type="ARBA" id="ARBA00022801"/>
    </source>
</evidence>
<keyword evidence="4" id="KW-1185">Reference proteome</keyword>
<dbReference type="PANTHER" id="PTHR46517:SF1">
    <property type="entry name" value="FRUCTOSE-2,6-BISPHOSPHATASE TIGAR"/>
    <property type="match status" value="1"/>
</dbReference>
<feature type="active site" description="Proton donor/acceptor" evidence="2">
    <location>
        <position position="95"/>
    </location>
</feature>
<gene>
    <name evidence="5" type="primary">LOC108671894</name>
</gene>
<name>A0A8B7NMR9_HYAAZ</name>
<accession>A0A8B7NMR9</accession>
<keyword evidence="1" id="KW-0378">Hydrolase</keyword>
<dbReference type="GO" id="GO:0045820">
    <property type="term" value="P:negative regulation of glycolytic process"/>
    <property type="evidence" value="ECO:0007669"/>
    <property type="project" value="TreeGrafter"/>
</dbReference>
<dbReference type="SMART" id="SM00855">
    <property type="entry name" value="PGAM"/>
    <property type="match status" value="1"/>
</dbReference>
<dbReference type="Pfam" id="PF00300">
    <property type="entry name" value="His_Phos_1"/>
    <property type="match status" value="1"/>
</dbReference>
<evidence type="ECO:0000313" key="5">
    <source>
        <dbReference type="RefSeq" id="XP_018014979.1"/>
    </source>
</evidence>
<sequence length="268" mass="30462">MSPSPKSPVLFRLICVRHGETNGNKEYRIQGHMDCPLNDLGKEQARRAGKALSHYKFNRAYCSDLQRTELTARFILENSSMESPPPLVVDPRLKEQNFGWMENMVYADVMKELKKQNISSLADYKFDDGVAEPRSAVINRVVNFFTTLCQSVYDKNRNSACEEASSVELPAMADSTANGEHVQAEELTRENIREEDICETILVVSHGAALRFLYKHMSNNLKCIFPSTLEVYPRNTGFSSFLVRYSPRNYAVLCEEYNTAAHIDDISL</sequence>
<dbReference type="InterPro" id="IPR051695">
    <property type="entry name" value="Phosphoglycerate_Mutase"/>
</dbReference>
<feature type="binding site" evidence="3">
    <location>
        <position position="67"/>
    </location>
    <ligand>
        <name>substrate</name>
    </ligand>
</feature>
<reference evidence="5" key="1">
    <citation type="submission" date="2025-08" db="UniProtKB">
        <authorList>
            <consortium name="RefSeq"/>
        </authorList>
    </citation>
    <scope>IDENTIFICATION</scope>
    <source>
        <tissue evidence="5">Whole organism</tissue>
    </source>
</reference>
<dbReference type="OrthoDB" id="354304at2759"/>
<feature type="active site" description="Tele-phosphohistidine intermediate" evidence="2">
    <location>
        <position position="18"/>
    </location>
</feature>
<dbReference type="GO" id="GO:0004331">
    <property type="term" value="F:fructose-2,6-bisphosphate 2-phosphatase activity"/>
    <property type="evidence" value="ECO:0007669"/>
    <property type="project" value="TreeGrafter"/>
</dbReference>
<dbReference type="GO" id="GO:0043456">
    <property type="term" value="P:regulation of pentose-phosphate shunt"/>
    <property type="evidence" value="ECO:0007669"/>
    <property type="project" value="TreeGrafter"/>
</dbReference>
<feature type="binding site" evidence="3">
    <location>
        <begin position="17"/>
        <end position="24"/>
    </location>
    <ligand>
        <name>substrate</name>
    </ligand>
</feature>
<dbReference type="SUPFAM" id="SSF53254">
    <property type="entry name" value="Phosphoglycerate mutase-like"/>
    <property type="match status" value="1"/>
</dbReference>
<dbReference type="AlphaFoldDB" id="A0A8B7NMR9"/>
<dbReference type="GeneID" id="108671894"/>
<dbReference type="OMA" id="IQCVCIN"/>
<dbReference type="InterPro" id="IPR013078">
    <property type="entry name" value="His_Pase_superF_clade-1"/>
</dbReference>
<dbReference type="Proteomes" id="UP000694843">
    <property type="component" value="Unplaced"/>
</dbReference>
<evidence type="ECO:0000256" key="3">
    <source>
        <dbReference type="PIRSR" id="PIRSR613078-2"/>
    </source>
</evidence>
<proteinExistence type="predicted"/>
<evidence type="ECO:0000313" key="4">
    <source>
        <dbReference type="Proteomes" id="UP000694843"/>
    </source>
</evidence>
<dbReference type="CDD" id="cd07067">
    <property type="entry name" value="HP_PGM_like"/>
    <property type="match status" value="1"/>
</dbReference>
<organism evidence="4 5">
    <name type="scientific">Hyalella azteca</name>
    <name type="common">Amphipod</name>
    <dbReference type="NCBI Taxonomy" id="294128"/>
    <lineage>
        <taxon>Eukaryota</taxon>
        <taxon>Metazoa</taxon>
        <taxon>Ecdysozoa</taxon>
        <taxon>Arthropoda</taxon>
        <taxon>Crustacea</taxon>
        <taxon>Multicrustacea</taxon>
        <taxon>Malacostraca</taxon>
        <taxon>Eumalacostraca</taxon>
        <taxon>Peracarida</taxon>
        <taxon>Amphipoda</taxon>
        <taxon>Senticaudata</taxon>
        <taxon>Talitrida</taxon>
        <taxon>Talitroidea</taxon>
        <taxon>Hyalellidae</taxon>
        <taxon>Hyalella</taxon>
    </lineage>
</organism>
<dbReference type="PANTHER" id="PTHR46517">
    <property type="entry name" value="FRUCTOSE-2,6-BISPHOSPHATASE TIGAR"/>
    <property type="match status" value="1"/>
</dbReference>
<dbReference type="GO" id="GO:0005829">
    <property type="term" value="C:cytosol"/>
    <property type="evidence" value="ECO:0007669"/>
    <property type="project" value="TreeGrafter"/>
</dbReference>
<dbReference type="KEGG" id="hazt:108671894"/>